<feature type="compositionally biased region" description="Basic and acidic residues" evidence="1">
    <location>
        <begin position="12"/>
        <end position="26"/>
    </location>
</feature>
<dbReference type="EMBL" id="OW240913">
    <property type="protein sequence ID" value="CAH2249485.1"/>
    <property type="molecule type" value="Genomic_DNA"/>
</dbReference>
<name>A0AAD1VUT7_PELCU</name>
<protein>
    <submittedName>
        <fullName evidence="2">Uncharacterized protein</fullName>
    </submittedName>
</protein>
<dbReference type="AlphaFoldDB" id="A0AAD1VUT7"/>
<sequence length="132" mass="15355">VIPAGHQAIYEPTKKSTMEHQPPKKYSDVVKEGTQRKYLDKTLDNHNTTHSPKGRHITTHHEIRNHSRSISPPPDTPPSPSFFQRDLIQNRRKPTDSTQFWEISGKRKRSLEEGEREERGKQHREKTGKTSI</sequence>
<accession>A0AAD1VUT7</accession>
<feature type="non-terminal residue" evidence="2">
    <location>
        <position position="1"/>
    </location>
</feature>
<gene>
    <name evidence="2" type="ORF">PECUL_23A046144</name>
</gene>
<reference evidence="2" key="1">
    <citation type="submission" date="2022-03" db="EMBL/GenBank/DDBJ databases">
        <authorList>
            <person name="Alioto T."/>
            <person name="Alioto T."/>
            <person name="Gomez Garrido J."/>
        </authorList>
    </citation>
    <scope>NUCLEOTIDE SEQUENCE</scope>
</reference>
<evidence type="ECO:0000256" key="1">
    <source>
        <dbReference type="SAM" id="MobiDB-lite"/>
    </source>
</evidence>
<organism evidence="2 3">
    <name type="scientific">Pelobates cultripes</name>
    <name type="common">Western spadefoot toad</name>
    <dbReference type="NCBI Taxonomy" id="61616"/>
    <lineage>
        <taxon>Eukaryota</taxon>
        <taxon>Metazoa</taxon>
        <taxon>Chordata</taxon>
        <taxon>Craniata</taxon>
        <taxon>Vertebrata</taxon>
        <taxon>Euteleostomi</taxon>
        <taxon>Amphibia</taxon>
        <taxon>Batrachia</taxon>
        <taxon>Anura</taxon>
        <taxon>Pelobatoidea</taxon>
        <taxon>Pelobatidae</taxon>
        <taxon>Pelobates</taxon>
    </lineage>
</organism>
<feature type="region of interest" description="Disordered" evidence="1">
    <location>
        <begin position="1"/>
        <end position="26"/>
    </location>
</feature>
<feature type="region of interest" description="Disordered" evidence="1">
    <location>
        <begin position="39"/>
        <end position="132"/>
    </location>
</feature>
<dbReference type="Proteomes" id="UP001295444">
    <property type="component" value="Chromosome 02"/>
</dbReference>
<proteinExistence type="predicted"/>
<keyword evidence="3" id="KW-1185">Reference proteome</keyword>
<evidence type="ECO:0000313" key="2">
    <source>
        <dbReference type="EMBL" id="CAH2249485.1"/>
    </source>
</evidence>
<feature type="compositionally biased region" description="Pro residues" evidence="1">
    <location>
        <begin position="71"/>
        <end position="80"/>
    </location>
</feature>
<feature type="compositionally biased region" description="Basic and acidic residues" evidence="1">
    <location>
        <begin position="110"/>
        <end position="132"/>
    </location>
</feature>
<evidence type="ECO:0000313" key="3">
    <source>
        <dbReference type="Proteomes" id="UP001295444"/>
    </source>
</evidence>